<proteinExistence type="predicted"/>
<dbReference type="EMBL" id="CBUH010000169">
    <property type="protein sequence ID" value="CDI43278.1"/>
    <property type="molecule type" value="Genomic_DNA"/>
</dbReference>
<evidence type="ECO:0000313" key="2">
    <source>
        <dbReference type="EMBL" id="CDI43360.1"/>
    </source>
</evidence>
<evidence type="ECO:0000313" key="1">
    <source>
        <dbReference type="EMBL" id="CDI43278.1"/>
    </source>
</evidence>
<dbReference type="EMBL" id="CBUH010000169">
    <property type="protein sequence ID" value="CDI43360.1"/>
    <property type="molecule type" value="Genomic_DNA"/>
</dbReference>
<dbReference type="AlphaFoldDB" id="U4QF96"/>
<dbReference type="RefSeq" id="WP_023061934.1">
    <property type="nucleotide sequence ID" value="NZ_CBUH010000169.1"/>
</dbReference>
<gene>
    <name evidence="1" type="ORF">LHCIRMBIA953_02549</name>
    <name evidence="2" type="ORF">LHCIRMBIA953_02633</name>
</gene>
<organism evidence="1 3">
    <name type="scientific">Lactobacillus helveticus CIRM-BIA 953</name>
    <dbReference type="NCBI Taxonomy" id="1226335"/>
    <lineage>
        <taxon>Bacteria</taxon>
        <taxon>Bacillati</taxon>
        <taxon>Bacillota</taxon>
        <taxon>Bacilli</taxon>
        <taxon>Lactobacillales</taxon>
        <taxon>Lactobacillaceae</taxon>
        <taxon>Lactobacillus</taxon>
    </lineage>
</organism>
<dbReference type="Proteomes" id="UP000017243">
    <property type="component" value="Unassembled WGS sequence"/>
</dbReference>
<sequence length="60" mass="7401">MTQEQYYKLRKYHALLEEAKKLDKLNADKTENIKRFIAFKQKAGMMPKEYIKEYDHCWDK</sequence>
<comment type="caution">
    <text evidence="1">The sequence shown here is derived from an EMBL/GenBank/DDBJ whole genome shotgun (WGS) entry which is preliminary data.</text>
</comment>
<evidence type="ECO:0000313" key="3">
    <source>
        <dbReference type="Proteomes" id="UP000017243"/>
    </source>
</evidence>
<protein>
    <submittedName>
        <fullName evidence="1">Uncharacterized protein</fullName>
    </submittedName>
</protein>
<name>U4QF96_LACHE</name>
<reference evidence="1 3" key="1">
    <citation type="submission" date="2013-09" db="EMBL/GenBank/DDBJ databases">
        <title>Draft Genome Sequence of five Lactobacillus helveticus strains CIRM-BIA 101T, 103, 104, 951 and 953 isolated from milk product.</title>
        <authorList>
            <person name="Valence F."/>
            <person name="Chuat V."/>
            <person name="Ma L."/>
            <person name="Creno S."/>
            <person name="Falentin H."/>
            <person name="Lortal S."/>
            <person name="Bizet C."/>
            <person name="Clermont D."/>
            <person name="Loux V."/>
            <person name="Bouchier C."/>
            <person name="Cousin S."/>
        </authorList>
    </citation>
    <scope>NUCLEOTIDE SEQUENCE [LARGE SCALE GENOMIC DNA]</scope>
    <source>
        <strain evidence="1 3">CIRM-BIA 953</strain>
    </source>
</reference>
<accession>U4QF96</accession>